<dbReference type="CDD" id="cd03114">
    <property type="entry name" value="MMAA-like"/>
    <property type="match status" value="1"/>
</dbReference>
<comment type="similarity">
    <text evidence="1">Belongs to the SIMIBI class G3E GTPase family. ArgK/MeaB subfamily.</text>
</comment>
<dbReference type="InterPro" id="IPR027417">
    <property type="entry name" value="P-loop_NTPase"/>
</dbReference>
<name>A0A5B1CMW8_9BACT</name>
<dbReference type="OrthoDB" id="9778292at2"/>
<dbReference type="AlphaFoldDB" id="A0A5B1CMW8"/>
<dbReference type="EMBL" id="VRLW01000001">
    <property type="protein sequence ID" value="KAA1262358.1"/>
    <property type="molecule type" value="Genomic_DNA"/>
</dbReference>
<proteinExistence type="inferred from homology"/>
<dbReference type="Gene3D" id="1.10.287.130">
    <property type="match status" value="1"/>
</dbReference>
<dbReference type="GO" id="GO:0003924">
    <property type="term" value="F:GTPase activity"/>
    <property type="evidence" value="ECO:0007669"/>
    <property type="project" value="InterPro"/>
</dbReference>
<organism evidence="2 3">
    <name type="scientific">Rubripirellula obstinata</name>
    <dbReference type="NCBI Taxonomy" id="406547"/>
    <lineage>
        <taxon>Bacteria</taxon>
        <taxon>Pseudomonadati</taxon>
        <taxon>Planctomycetota</taxon>
        <taxon>Planctomycetia</taxon>
        <taxon>Pirellulales</taxon>
        <taxon>Pirellulaceae</taxon>
        <taxon>Rubripirellula</taxon>
    </lineage>
</organism>
<dbReference type="NCBIfam" id="NF006958">
    <property type="entry name" value="PRK09435.1"/>
    <property type="match status" value="1"/>
</dbReference>
<dbReference type="PANTHER" id="PTHR23408">
    <property type="entry name" value="METHYLMALONYL-COA MUTASE"/>
    <property type="match status" value="1"/>
</dbReference>
<evidence type="ECO:0000313" key="2">
    <source>
        <dbReference type="EMBL" id="KAA1262358.1"/>
    </source>
</evidence>
<keyword evidence="3" id="KW-1185">Reference proteome</keyword>
<dbReference type="NCBIfam" id="TIGR00750">
    <property type="entry name" value="lao"/>
    <property type="match status" value="1"/>
</dbReference>
<dbReference type="Proteomes" id="UP000322699">
    <property type="component" value="Unassembled WGS sequence"/>
</dbReference>
<gene>
    <name evidence="2" type="primary">argK</name>
    <name evidence="2" type="ORF">LF1_49220</name>
</gene>
<dbReference type="RefSeq" id="WP_084422451.1">
    <property type="nucleotide sequence ID" value="NZ_LWSK01000018.1"/>
</dbReference>
<comment type="caution">
    <text evidence="2">The sequence shown here is derived from an EMBL/GenBank/DDBJ whole genome shotgun (WGS) entry which is preliminary data.</text>
</comment>
<keyword evidence="2" id="KW-0378">Hydrolase</keyword>
<dbReference type="Pfam" id="PF03308">
    <property type="entry name" value="MeaB"/>
    <property type="match status" value="1"/>
</dbReference>
<dbReference type="GO" id="GO:0005525">
    <property type="term" value="F:GTP binding"/>
    <property type="evidence" value="ECO:0007669"/>
    <property type="project" value="InterPro"/>
</dbReference>
<dbReference type="PANTHER" id="PTHR23408:SF3">
    <property type="entry name" value="METHYLMALONIC ACIDURIA TYPE A PROTEIN, MITOCHONDRIAL"/>
    <property type="match status" value="1"/>
</dbReference>
<evidence type="ECO:0000256" key="1">
    <source>
        <dbReference type="ARBA" id="ARBA00009625"/>
    </source>
</evidence>
<dbReference type="InterPro" id="IPR005129">
    <property type="entry name" value="GTPase_ArgK"/>
</dbReference>
<dbReference type="GO" id="GO:0005737">
    <property type="term" value="C:cytoplasm"/>
    <property type="evidence" value="ECO:0007669"/>
    <property type="project" value="TreeGrafter"/>
</dbReference>
<dbReference type="Gene3D" id="3.40.50.300">
    <property type="entry name" value="P-loop containing nucleotide triphosphate hydrolases"/>
    <property type="match status" value="1"/>
</dbReference>
<dbReference type="SUPFAM" id="SSF52540">
    <property type="entry name" value="P-loop containing nucleoside triphosphate hydrolases"/>
    <property type="match status" value="1"/>
</dbReference>
<protein>
    <submittedName>
        <fullName evidence="2">Putative GTPase ArgK</fullName>
        <ecNumber evidence="2">3.6.-.-</ecNumber>
    </submittedName>
</protein>
<sequence>MTDDQPGDSPAGLPQEPKIVSRRKVLTADDYYQGVVEGDLAMLARAFTLVESSAARHQLIAEELLIRLMPHSGRGIRVGITGAPGAGKSTFIEALGLALVHQYGLRVAVLAVDPSSGVTGGSILGDKTRMGRLAAEQKAFIRPSPSAGTLGGVANKTRECMLVAEASGFDVVLVETVGVGQSETMVAEMTDCFLGLMLPGAGDELQGIKRGLLELLDVIAVNKADGKNKEAAELAARQYHNALDSLAGRQSGRTPAILTCSALTKTGIEAVWDAIEARCKNRRQSGEFDRRRQQQNLRWLWAIVEEQLRLTLHTHPGVQEICNDIEAQVLAGTMPPAAGARRLMDVIFPAK</sequence>
<evidence type="ECO:0000313" key="3">
    <source>
        <dbReference type="Proteomes" id="UP000322699"/>
    </source>
</evidence>
<dbReference type="Gene3D" id="1.20.5.170">
    <property type="match status" value="1"/>
</dbReference>
<accession>A0A5B1CMW8</accession>
<reference evidence="2 3" key="1">
    <citation type="submission" date="2019-08" db="EMBL/GenBank/DDBJ databases">
        <title>Deep-cultivation of Planctomycetes and their phenomic and genomic characterization uncovers novel biology.</title>
        <authorList>
            <person name="Wiegand S."/>
            <person name="Jogler M."/>
            <person name="Boedeker C."/>
            <person name="Pinto D."/>
            <person name="Vollmers J."/>
            <person name="Rivas-Marin E."/>
            <person name="Kohn T."/>
            <person name="Peeters S.H."/>
            <person name="Heuer A."/>
            <person name="Rast P."/>
            <person name="Oberbeckmann S."/>
            <person name="Bunk B."/>
            <person name="Jeske O."/>
            <person name="Meyerdierks A."/>
            <person name="Storesund J.E."/>
            <person name="Kallscheuer N."/>
            <person name="Luecker S."/>
            <person name="Lage O.M."/>
            <person name="Pohl T."/>
            <person name="Merkel B.J."/>
            <person name="Hornburger P."/>
            <person name="Mueller R.-W."/>
            <person name="Bruemmer F."/>
            <person name="Labrenz M."/>
            <person name="Spormann A.M."/>
            <person name="Op Den Camp H."/>
            <person name="Overmann J."/>
            <person name="Amann R."/>
            <person name="Jetten M.S.M."/>
            <person name="Mascher T."/>
            <person name="Medema M.H."/>
            <person name="Devos D.P."/>
            <person name="Kaster A.-K."/>
            <person name="Ovreas L."/>
            <person name="Rohde M."/>
            <person name="Galperin M.Y."/>
            <person name="Jogler C."/>
        </authorList>
    </citation>
    <scope>NUCLEOTIDE SEQUENCE [LARGE SCALE GENOMIC DNA]</scope>
    <source>
        <strain evidence="2 3">LF1</strain>
    </source>
</reference>
<dbReference type="EC" id="3.6.-.-" evidence="2"/>